<dbReference type="OrthoDB" id="9803111at2"/>
<evidence type="ECO:0000256" key="1">
    <source>
        <dbReference type="ARBA" id="ARBA00007430"/>
    </source>
</evidence>
<accession>A0A4Q1SAZ2</accession>
<dbReference type="InterPro" id="IPR051203">
    <property type="entry name" value="Polysaccharide_Synthase-Rel"/>
</dbReference>
<dbReference type="InterPro" id="IPR003869">
    <property type="entry name" value="Polysac_CapD-like"/>
</dbReference>
<dbReference type="Pfam" id="PF02719">
    <property type="entry name" value="Polysacc_synt_2"/>
    <property type="match status" value="1"/>
</dbReference>
<dbReference type="SUPFAM" id="SSF51735">
    <property type="entry name" value="NAD(P)-binding Rossmann-fold domains"/>
    <property type="match status" value="1"/>
</dbReference>
<reference evidence="3 4" key="1">
    <citation type="journal article" date="2016" name="Int. J. Syst. Evol. Microbiol.">
        <title>Acidipila dinghuensis sp. nov., an acidobacterium isolated from forest soil.</title>
        <authorList>
            <person name="Jiang Y.W."/>
            <person name="Wang J."/>
            <person name="Chen M.H."/>
            <person name="Lv Y.Y."/>
            <person name="Qiu L.H."/>
        </authorList>
    </citation>
    <scope>NUCLEOTIDE SEQUENCE [LARGE SCALE GENOMIC DNA]</scope>
    <source>
        <strain evidence="3 4">DHOF10</strain>
    </source>
</reference>
<name>A0A4Q1SAZ2_9BACT</name>
<dbReference type="PANTHER" id="PTHR43318">
    <property type="entry name" value="UDP-N-ACETYLGLUCOSAMINE 4,6-DEHYDRATASE"/>
    <property type="match status" value="1"/>
</dbReference>
<dbReference type="Gene3D" id="3.40.50.720">
    <property type="entry name" value="NAD(P)-binding Rossmann-like Domain"/>
    <property type="match status" value="1"/>
</dbReference>
<protein>
    <submittedName>
        <fullName evidence="3">NAD-dependent epimerase/dehydratase family protein</fullName>
    </submittedName>
</protein>
<keyword evidence="4" id="KW-1185">Reference proteome</keyword>
<evidence type="ECO:0000313" key="3">
    <source>
        <dbReference type="EMBL" id="RXS94311.1"/>
    </source>
</evidence>
<proteinExistence type="inferred from homology"/>
<comment type="similarity">
    <text evidence="1">Belongs to the polysaccharide synthase family.</text>
</comment>
<feature type="domain" description="Polysaccharide biosynthesis protein CapD-like" evidence="2">
    <location>
        <begin position="34"/>
        <end position="289"/>
    </location>
</feature>
<dbReference type="PANTHER" id="PTHR43318:SF1">
    <property type="entry name" value="POLYSACCHARIDE BIOSYNTHESIS PROTEIN EPSC-RELATED"/>
    <property type="match status" value="1"/>
</dbReference>
<dbReference type="Proteomes" id="UP000290253">
    <property type="component" value="Unassembled WGS sequence"/>
</dbReference>
<evidence type="ECO:0000313" key="4">
    <source>
        <dbReference type="Proteomes" id="UP000290253"/>
    </source>
</evidence>
<dbReference type="InterPro" id="IPR036291">
    <property type="entry name" value="NAD(P)-bd_dom_sf"/>
</dbReference>
<dbReference type="CDD" id="cd05237">
    <property type="entry name" value="UDP_invert_4-6DH_SDR_e"/>
    <property type="match status" value="1"/>
</dbReference>
<comment type="caution">
    <text evidence="3">The sequence shown here is derived from an EMBL/GenBank/DDBJ whole genome shotgun (WGS) entry which is preliminary data.</text>
</comment>
<dbReference type="EMBL" id="SDMK01000003">
    <property type="protein sequence ID" value="RXS94311.1"/>
    <property type="molecule type" value="Genomic_DNA"/>
</dbReference>
<sequence length="360" mass="39006">MPDPCDSRWNALFRSMELESLPPIDRALIENRRVLVTGAGGSIGSALVRQAASLAPRDLVLLEASEQGLFQLTQDLEAAYTAVLGSVCDEKLLRELFEFHRFDVVLHAAAFKHVPLLESQAFAAIANNALGTRALVRVAAEAGTPRFVLLSTDKAVEPVSMLGVSKRIAELVTLAAGFTVIRLGNVLASAGSVLPYFQQQLDRGEPLTVTHPEVSRYFVTLADAVHLLLLALGERPQLFVPQMGEPVLIREVAHRLLASISEPHPGIVYTGLRPGEKLNEILVAAKEMLAGRAGFPLRAVITPQPAPQQLSAALDALEAAVQERNLSQLLNGIRLLVPDYRPGEQIENLLAQQARTEVRA</sequence>
<evidence type="ECO:0000259" key="2">
    <source>
        <dbReference type="Pfam" id="PF02719"/>
    </source>
</evidence>
<dbReference type="RefSeq" id="WP_129209049.1">
    <property type="nucleotide sequence ID" value="NZ_BMGU01000005.1"/>
</dbReference>
<gene>
    <name evidence="3" type="ORF">ESZ00_14530</name>
</gene>
<organism evidence="3 4">
    <name type="scientific">Silvibacterium dinghuense</name>
    <dbReference type="NCBI Taxonomy" id="1560006"/>
    <lineage>
        <taxon>Bacteria</taxon>
        <taxon>Pseudomonadati</taxon>
        <taxon>Acidobacteriota</taxon>
        <taxon>Terriglobia</taxon>
        <taxon>Terriglobales</taxon>
        <taxon>Acidobacteriaceae</taxon>
        <taxon>Silvibacterium</taxon>
    </lineage>
</organism>
<dbReference type="AlphaFoldDB" id="A0A4Q1SAZ2"/>